<organism evidence="1 2">
    <name type="scientific">Pyropia yezoensis</name>
    <name type="common">Susabi-nori</name>
    <name type="synonym">Porphyra yezoensis</name>
    <dbReference type="NCBI Taxonomy" id="2788"/>
    <lineage>
        <taxon>Eukaryota</taxon>
        <taxon>Rhodophyta</taxon>
        <taxon>Bangiophyceae</taxon>
        <taxon>Bangiales</taxon>
        <taxon>Bangiaceae</taxon>
        <taxon>Pyropia</taxon>
    </lineage>
</organism>
<dbReference type="Proteomes" id="UP000798662">
    <property type="component" value="Chromosome 1"/>
</dbReference>
<name>A0ACC3BQ85_PYRYE</name>
<keyword evidence="2" id="KW-1185">Reference proteome</keyword>
<accession>A0ACC3BQ85</accession>
<proteinExistence type="predicted"/>
<gene>
    <name evidence="1" type="ORF">I4F81_002738</name>
</gene>
<dbReference type="EMBL" id="CM020618">
    <property type="protein sequence ID" value="KAK1860149.1"/>
    <property type="molecule type" value="Genomic_DNA"/>
</dbReference>
<protein>
    <submittedName>
        <fullName evidence="1">Uncharacterized protein</fullName>
    </submittedName>
</protein>
<evidence type="ECO:0000313" key="2">
    <source>
        <dbReference type="Proteomes" id="UP000798662"/>
    </source>
</evidence>
<evidence type="ECO:0000313" key="1">
    <source>
        <dbReference type="EMBL" id="KAK1860149.1"/>
    </source>
</evidence>
<reference evidence="1" key="1">
    <citation type="submission" date="2019-11" db="EMBL/GenBank/DDBJ databases">
        <title>Nori genome reveals adaptations in red seaweeds to the harsh intertidal environment.</title>
        <authorList>
            <person name="Wang D."/>
            <person name="Mao Y."/>
        </authorList>
    </citation>
    <scope>NUCLEOTIDE SEQUENCE</scope>
    <source>
        <tissue evidence="1">Gametophyte</tissue>
    </source>
</reference>
<comment type="caution">
    <text evidence="1">The sequence shown here is derived from an EMBL/GenBank/DDBJ whole genome shotgun (WGS) entry which is preliminary data.</text>
</comment>
<sequence>MGLEAMTPSPAPSRAAVKQLADERDAVERELAATVDALLAPGGGGLSGPLVDADGFPRADIDVALVRTRRNRVATLRNDVEALSATLHQRLQEVDAVHADSPAAAAGLATGDLLVSLGDVSVAQRPAVVELVLRPGPWGGRGVLGCHVVPVRVLEEGFVPQVVTAAAHHGRGE</sequence>